<dbReference type="PRINTS" id="PR01438">
    <property type="entry name" value="UNVRSLSTRESS"/>
</dbReference>
<keyword evidence="4" id="KW-1185">Reference proteome</keyword>
<comment type="similarity">
    <text evidence="1">Belongs to the universal stress protein A family.</text>
</comment>
<evidence type="ECO:0000313" key="3">
    <source>
        <dbReference type="EMBL" id="MBP3954881.1"/>
    </source>
</evidence>
<dbReference type="Gene3D" id="3.40.50.620">
    <property type="entry name" value="HUPs"/>
    <property type="match status" value="1"/>
</dbReference>
<evidence type="ECO:0000259" key="2">
    <source>
        <dbReference type="Pfam" id="PF00582"/>
    </source>
</evidence>
<reference evidence="3 4" key="1">
    <citation type="submission" date="2021-04" db="EMBL/GenBank/DDBJ databases">
        <authorList>
            <person name="Ivanova A."/>
        </authorList>
    </citation>
    <scope>NUCLEOTIDE SEQUENCE [LARGE SCALE GENOMIC DNA]</scope>
    <source>
        <strain evidence="3 4">G18</strain>
    </source>
</reference>
<dbReference type="Proteomes" id="UP000676565">
    <property type="component" value="Unassembled WGS sequence"/>
</dbReference>
<gene>
    <name evidence="3" type="ORF">J8F10_06240</name>
</gene>
<sequence>MPAFKKILVPTDFSAVAAEAFRTAVALASTCGGEVVVAHVTRMPAVVVENGQVTPGGAAGKPLNLWSKFRAAVSGDPSVHVTHEVVVAGRTSAAGIVGMLEGFGCDLIVIGSHGHGRLRRLFRGSITDGVVRRARCPVLVVKAPAARAAPAKSVTTQSDRVV</sequence>
<dbReference type="InterPro" id="IPR006016">
    <property type="entry name" value="UspA"/>
</dbReference>
<dbReference type="InterPro" id="IPR006015">
    <property type="entry name" value="Universal_stress_UspA"/>
</dbReference>
<dbReference type="EMBL" id="JAGKQQ010000001">
    <property type="protein sequence ID" value="MBP3954881.1"/>
    <property type="molecule type" value="Genomic_DNA"/>
</dbReference>
<feature type="domain" description="UspA" evidence="2">
    <location>
        <begin position="4"/>
        <end position="142"/>
    </location>
</feature>
<protein>
    <submittedName>
        <fullName evidence="3">Universal stress protein</fullName>
    </submittedName>
</protein>
<dbReference type="SUPFAM" id="SSF52402">
    <property type="entry name" value="Adenine nucleotide alpha hydrolases-like"/>
    <property type="match status" value="1"/>
</dbReference>
<evidence type="ECO:0000313" key="4">
    <source>
        <dbReference type="Proteomes" id="UP000676565"/>
    </source>
</evidence>
<accession>A0ABS5BMF3</accession>
<dbReference type="InterPro" id="IPR014729">
    <property type="entry name" value="Rossmann-like_a/b/a_fold"/>
</dbReference>
<dbReference type="Pfam" id="PF00582">
    <property type="entry name" value="Usp"/>
    <property type="match status" value="1"/>
</dbReference>
<dbReference type="PANTHER" id="PTHR46268:SF6">
    <property type="entry name" value="UNIVERSAL STRESS PROTEIN UP12"/>
    <property type="match status" value="1"/>
</dbReference>
<dbReference type="CDD" id="cd00293">
    <property type="entry name" value="USP-like"/>
    <property type="match status" value="1"/>
</dbReference>
<comment type="caution">
    <text evidence="3">The sequence shown here is derived from an EMBL/GenBank/DDBJ whole genome shotgun (WGS) entry which is preliminary data.</text>
</comment>
<dbReference type="PANTHER" id="PTHR46268">
    <property type="entry name" value="STRESS RESPONSE PROTEIN NHAX"/>
    <property type="match status" value="1"/>
</dbReference>
<name>A0ABS5BMF3_9BACT</name>
<evidence type="ECO:0000256" key="1">
    <source>
        <dbReference type="ARBA" id="ARBA00008791"/>
    </source>
</evidence>
<dbReference type="RefSeq" id="WP_210652990.1">
    <property type="nucleotide sequence ID" value="NZ_JAGKQQ010000001.1"/>
</dbReference>
<organism evidence="3 4">
    <name type="scientific">Gemmata palustris</name>
    <dbReference type="NCBI Taxonomy" id="2822762"/>
    <lineage>
        <taxon>Bacteria</taxon>
        <taxon>Pseudomonadati</taxon>
        <taxon>Planctomycetota</taxon>
        <taxon>Planctomycetia</taxon>
        <taxon>Gemmatales</taxon>
        <taxon>Gemmataceae</taxon>
        <taxon>Gemmata</taxon>
    </lineage>
</organism>
<proteinExistence type="inferred from homology"/>